<name>A0A834VFI0_SARSC</name>
<evidence type="ECO:0000313" key="3">
    <source>
        <dbReference type="EnsemblMetazoa" id="KAF7493755.1"/>
    </source>
</evidence>
<dbReference type="EMBL" id="WVUK01000055">
    <property type="protein sequence ID" value="KAF7493755.1"/>
    <property type="molecule type" value="Genomic_DNA"/>
</dbReference>
<dbReference type="Pfam" id="PF00379">
    <property type="entry name" value="Chitin_bind_4"/>
    <property type="match status" value="1"/>
</dbReference>
<sequence length="152" mass="17958">MLKQTEFLRSLFKRRWFTMFIVCLALIEPIRCRQRIVPRSNFLNHPRSYDDSSTNSSTNSNKSIGRFQYHQQGLSGPHHISYLFGFVADDENNPLSRHELSIKPGHVSGAYSYIDANNNWQVVQYESHPKRGFRIVQQWTKKRDEINRNETK</sequence>
<organism evidence="2">
    <name type="scientific">Sarcoptes scabiei</name>
    <name type="common">Itch mite</name>
    <name type="synonym">Acarus scabiei</name>
    <dbReference type="NCBI Taxonomy" id="52283"/>
    <lineage>
        <taxon>Eukaryota</taxon>
        <taxon>Metazoa</taxon>
        <taxon>Ecdysozoa</taxon>
        <taxon>Arthropoda</taxon>
        <taxon>Chelicerata</taxon>
        <taxon>Arachnida</taxon>
        <taxon>Acari</taxon>
        <taxon>Acariformes</taxon>
        <taxon>Sarcoptiformes</taxon>
        <taxon>Astigmata</taxon>
        <taxon>Psoroptidia</taxon>
        <taxon>Sarcoptoidea</taxon>
        <taxon>Sarcoptidae</taxon>
        <taxon>Sarcoptinae</taxon>
        <taxon>Sarcoptes</taxon>
    </lineage>
</organism>
<evidence type="ECO:0000313" key="4">
    <source>
        <dbReference type="Proteomes" id="UP000070412"/>
    </source>
</evidence>
<protein>
    <submittedName>
        <fullName evidence="2 3">Uncharacterized protein</fullName>
    </submittedName>
</protein>
<evidence type="ECO:0000313" key="2">
    <source>
        <dbReference type="EMBL" id="KAF7493755.1"/>
    </source>
</evidence>
<evidence type="ECO:0000256" key="1">
    <source>
        <dbReference type="PROSITE-ProRule" id="PRU00497"/>
    </source>
</evidence>
<reference evidence="3" key="3">
    <citation type="submission" date="2022-06" db="UniProtKB">
        <authorList>
            <consortium name="EnsemblMetazoa"/>
        </authorList>
    </citation>
    <scope>IDENTIFICATION</scope>
</reference>
<gene>
    <name evidence="2" type="ORF">SSS_9094</name>
</gene>
<accession>A0A834VFI0</accession>
<keyword evidence="1" id="KW-0193">Cuticle</keyword>
<dbReference type="PROSITE" id="PS51155">
    <property type="entry name" value="CHIT_BIND_RR_2"/>
    <property type="match status" value="1"/>
</dbReference>
<proteinExistence type="predicted"/>
<keyword evidence="4" id="KW-1185">Reference proteome</keyword>
<dbReference type="InterPro" id="IPR000618">
    <property type="entry name" value="Insect_cuticle"/>
</dbReference>
<dbReference type="OrthoDB" id="6436078at2759"/>
<dbReference type="AlphaFoldDB" id="A0A834VFI0"/>
<reference evidence="4" key="1">
    <citation type="journal article" date="2020" name="PLoS Negl. Trop. Dis.">
        <title>High-quality nuclear genome for Sarcoptes scabiei-A critical resource for a neglected parasite.</title>
        <authorList>
            <person name="Korhonen P.K."/>
            <person name="Gasser R.B."/>
            <person name="Ma G."/>
            <person name="Wang T."/>
            <person name="Stroehlein A.J."/>
            <person name="Young N.D."/>
            <person name="Ang C.S."/>
            <person name="Fernando D.D."/>
            <person name="Lu H.C."/>
            <person name="Taylor S."/>
            <person name="Reynolds S.L."/>
            <person name="Mofiz E."/>
            <person name="Najaraj S.H."/>
            <person name="Gowda H."/>
            <person name="Madugundu A."/>
            <person name="Renuse S."/>
            <person name="Holt D."/>
            <person name="Pandey A."/>
            <person name="Papenfuss A.T."/>
            <person name="Fischer K."/>
        </authorList>
    </citation>
    <scope>NUCLEOTIDE SEQUENCE [LARGE SCALE GENOMIC DNA]</scope>
</reference>
<dbReference type="GO" id="GO:0042302">
    <property type="term" value="F:structural constituent of cuticle"/>
    <property type="evidence" value="ECO:0007669"/>
    <property type="project" value="UniProtKB-UniRule"/>
</dbReference>
<dbReference type="Proteomes" id="UP000070412">
    <property type="component" value="Unassembled WGS sequence"/>
</dbReference>
<dbReference type="EnsemblMetazoa" id="SSS_9094s_mrna">
    <property type="protein sequence ID" value="KAF7493755.1"/>
    <property type="gene ID" value="SSS_9094"/>
</dbReference>
<reference evidence="2" key="2">
    <citation type="submission" date="2020-01" db="EMBL/GenBank/DDBJ databases">
        <authorList>
            <person name="Korhonen P.K.K."/>
            <person name="Guangxu M.G."/>
            <person name="Wang T.W."/>
            <person name="Stroehlein A.J.S."/>
            <person name="Young N.D."/>
            <person name="Ang C.-S.A."/>
            <person name="Fernando D.W.F."/>
            <person name="Lu H.L."/>
            <person name="Taylor S.T."/>
            <person name="Ehtesham M.E.M."/>
            <person name="Najaraj S.H.N."/>
            <person name="Harsha G.H.G."/>
            <person name="Madugundu A.M."/>
            <person name="Renuse S.R."/>
            <person name="Holt D.H."/>
            <person name="Pandey A.P."/>
            <person name="Papenfuss A.P."/>
            <person name="Gasser R.B.G."/>
            <person name="Fischer K.F."/>
        </authorList>
    </citation>
    <scope>NUCLEOTIDE SEQUENCE</scope>
    <source>
        <strain evidence="2">SSS_KF_BRIS2020</strain>
    </source>
</reference>